<keyword evidence="1" id="KW-0808">Transferase</keyword>
<keyword evidence="5" id="KW-0378">Hydrolase</keyword>
<gene>
    <name evidence="8" type="ORF">H4Q32_029738</name>
</gene>
<dbReference type="Proteomes" id="UP000830375">
    <property type="component" value="Unassembled WGS sequence"/>
</dbReference>
<dbReference type="InterPro" id="IPR001584">
    <property type="entry name" value="Integrase_cat-core"/>
</dbReference>
<evidence type="ECO:0000256" key="3">
    <source>
        <dbReference type="ARBA" id="ARBA00022722"/>
    </source>
</evidence>
<organism evidence="8 9">
    <name type="scientific">Labeo rohita</name>
    <name type="common">Indian major carp</name>
    <name type="synonym">Cyprinus rohita</name>
    <dbReference type="NCBI Taxonomy" id="84645"/>
    <lineage>
        <taxon>Eukaryota</taxon>
        <taxon>Metazoa</taxon>
        <taxon>Chordata</taxon>
        <taxon>Craniata</taxon>
        <taxon>Vertebrata</taxon>
        <taxon>Euteleostomi</taxon>
        <taxon>Actinopterygii</taxon>
        <taxon>Neopterygii</taxon>
        <taxon>Teleostei</taxon>
        <taxon>Ostariophysi</taxon>
        <taxon>Cypriniformes</taxon>
        <taxon>Cyprinidae</taxon>
        <taxon>Labeoninae</taxon>
        <taxon>Labeonini</taxon>
        <taxon>Labeo</taxon>
    </lineage>
</organism>
<dbReference type="Pfam" id="PF17917">
    <property type="entry name" value="RT_RNaseH"/>
    <property type="match status" value="1"/>
</dbReference>
<dbReference type="SUPFAM" id="SSF56672">
    <property type="entry name" value="DNA/RNA polymerases"/>
    <property type="match status" value="1"/>
</dbReference>
<dbReference type="InterPro" id="IPR050951">
    <property type="entry name" value="Retrovirus_Pol_polyprotein"/>
</dbReference>
<dbReference type="PROSITE" id="PS50994">
    <property type="entry name" value="INTEGRASE"/>
    <property type="match status" value="1"/>
</dbReference>
<evidence type="ECO:0000256" key="6">
    <source>
        <dbReference type="ARBA" id="ARBA00022918"/>
    </source>
</evidence>
<dbReference type="InterPro" id="IPR041373">
    <property type="entry name" value="RT_RNaseH"/>
</dbReference>
<evidence type="ECO:0000313" key="8">
    <source>
        <dbReference type="EMBL" id="KAI2644984.1"/>
    </source>
</evidence>
<dbReference type="PANTHER" id="PTHR37984:SF5">
    <property type="entry name" value="PROTEIN NYNRIN-LIKE"/>
    <property type="match status" value="1"/>
</dbReference>
<dbReference type="Gene3D" id="3.10.20.370">
    <property type="match status" value="1"/>
</dbReference>
<name>A0ABQ8L3S1_LABRO</name>
<evidence type="ECO:0000256" key="2">
    <source>
        <dbReference type="ARBA" id="ARBA00022695"/>
    </source>
</evidence>
<dbReference type="InterPro" id="IPR012337">
    <property type="entry name" value="RNaseH-like_sf"/>
</dbReference>
<dbReference type="PANTHER" id="PTHR37984">
    <property type="entry name" value="PROTEIN CBG26694"/>
    <property type="match status" value="1"/>
</dbReference>
<dbReference type="EMBL" id="JACTAM010002368">
    <property type="protein sequence ID" value="KAI2644984.1"/>
    <property type="molecule type" value="Genomic_DNA"/>
</dbReference>
<keyword evidence="4" id="KW-0255">Endonuclease</keyword>
<evidence type="ECO:0000256" key="4">
    <source>
        <dbReference type="ARBA" id="ARBA00022759"/>
    </source>
</evidence>
<comment type="caution">
    <text evidence="8">The sequence shown here is derived from an EMBL/GenBank/DDBJ whole genome shotgun (WGS) entry which is preliminary data.</text>
</comment>
<dbReference type="Gene3D" id="3.30.420.10">
    <property type="entry name" value="Ribonuclease H-like superfamily/Ribonuclease H"/>
    <property type="match status" value="2"/>
</dbReference>
<dbReference type="CDD" id="cd09274">
    <property type="entry name" value="RNase_HI_RT_Ty3"/>
    <property type="match status" value="1"/>
</dbReference>
<keyword evidence="6" id="KW-0695">RNA-directed DNA polymerase</keyword>
<dbReference type="InterPro" id="IPR043502">
    <property type="entry name" value="DNA/RNA_pol_sf"/>
</dbReference>
<accession>A0ABQ8L3S1</accession>
<evidence type="ECO:0000313" key="9">
    <source>
        <dbReference type="Proteomes" id="UP000830375"/>
    </source>
</evidence>
<sequence length="383" mass="43022">MDALKQALQNSPVLIQPDLNKTFQVHTDVSDVGLGAILTQHTVEGEKVVAYASRTLTGAERNYSTSEKECLAVVWAVEKWRHYLEGSQFDVFTDHAALAWAFNCPKTSSRLTCWTLRLQQFSFQVHHRKGCLNMGPDALSRVYEPPSNTAAPCLSVSSHHVTTLPHSLEEIAKAQRVDDTITHLQAGRQPRSVKEQPITFEELQGVWKDVWAYVKGCEVCQKYKASNTNPSGFLQSSQITEPGHTLGMDLMGPFPTSKKLNTYLLVVVDYYTKGPQFTSSILSDLCKTWGCVQRLTTSYHPQANLTERINRTVKTMIAAYVGQQHQTWDQWLPEFHYAINKAQHESTGKTPAELMLGRQVLGPLERLIHRPPSPDQAAYSLVE</sequence>
<dbReference type="SUPFAM" id="SSF53098">
    <property type="entry name" value="Ribonuclease H-like"/>
    <property type="match status" value="1"/>
</dbReference>
<keyword evidence="3" id="KW-0540">Nuclease</keyword>
<protein>
    <submittedName>
        <fullName evidence="8">Retrovirus-related Pol polyprotein from transposon 17.6</fullName>
    </submittedName>
</protein>
<evidence type="ECO:0000256" key="1">
    <source>
        <dbReference type="ARBA" id="ARBA00022679"/>
    </source>
</evidence>
<dbReference type="InterPro" id="IPR036397">
    <property type="entry name" value="RNaseH_sf"/>
</dbReference>
<proteinExistence type="predicted"/>
<evidence type="ECO:0000256" key="5">
    <source>
        <dbReference type="ARBA" id="ARBA00022801"/>
    </source>
</evidence>
<keyword evidence="2" id="KW-0548">Nucleotidyltransferase</keyword>
<keyword evidence="9" id="KW-1185">Reference proteome</keyword>
<feature type="domain" description="Integrase catalytic" evidence="7">
    <location>
        <begin position="273"/>
        <end position="359"/>
    </location>
</feature>
<reference evidence="8 9" key="1">
    <citation type="submission" date="2022-01" db="EMBL/GenBank/DDBJ databases">
        <title>A high-quality chromosome-level genome assembly of rohu carp, Labeo rohita.</title>
        <authorList>
            <person name="Arick M.A. II"/>
            <person name="Hsu C.-Y."/>
            <person name="Magbanua Z."/>
            <person name="Pechanova O."/>
            <person name="Grover C."/>
            <person name="Miller E."/>
            <person name="Thrash A."/>
            <person name="Ezzel L."/>
            <person name="Alam S."/>
            <person name="Benzie J."/>
            <person name="Hamilton M."/>
            <person name="Karsi A."/>
            <person name="Lawrence M.L."/>
            <person name="Peterson D.G."/>
        </authorList>
    </citation>
    <scope>NUCLEOTIDE SEQUENCE [LARGE SCALE GENOMIC DNA]</scope>
    <source>
        <strain evidence="9">BAU-BD-2019</strain>
        <tissue evidence="8">Blood</tissue>
    </source>
</reference>
<evidence type="ECO:0000259" key="7">
    <source>
        <dbReference type="PROSITE" id="PS50994"/>
    </source>
</evidence>